<accession>A0A5C4T953</accession>
<reference evidence="2 3" key="1">
    <citation type="submission" date="2019-05" db="EMBL/GenBank/DDBJ databases">
        <title>We sequenced the genome of Paenibacillus hemerocallicola KCTC 33185 for further insight into its adaptation and study the phylogeny of Paenibacillus.</title>
        <authorList>
            <person name="Narsing Rao M.P."/>
        </authorList>
    </citation>
    <scope>NUCLEOTIDE SEQUENCE [LARGE SCALE GENOMIC DNA]</scope>
    <source>
        <strain evidence="2 3">KCTC 33185</strain>
    </source>
</reference>
<dbReference type="Gene3D" id="3.60.10.10">
    <property type="entry name" value="Endonuclease/exonuclease/phosphatase"/>
    <property type="match status" value="1"/>
</dbReference>
<sequence>MNVSVMTFNLRFNNPGDGGNSWEHRKGAAAEMFSLYRPAIVGTQEGLYGMLTDLELALPEYGWVGEGRNGGRENEFNAIFYRKDEVEPLDRGQFWLSEQPDGPKEKSWGASHFRICTWVLFRSRTESGKSFLHYNTHLDHSSQHAREKGSRLLWTRLAEHRERTGLPAFLTGDMNAEPDNPAIAFLRGKLEVDGALSSLCDAYESAGKDPGLSFHGFAGGDEGRPIDYVFASPEIRFLGVGIIRDRIGGLYPSDHYPVLARAIVQEPDGSGRSTRSNKTEGSVRI</sequence>
<organism evidence="2 3">
    <name type="scientific">Paenibacillus hemerocallicola</name>
    <dbReference type="NCBI Taxonomy" id="1172614"/>
    <lineage>
        <taxon>Bacteria</taxon>
        <taxon>Bacillati</taxon>
        <taxon>Bacillota</taxon>
        <taxon>Bacilli</taxon>
        <taxon>Bacillales</taxon>
        <taxon>Paenibacillaceae</taxon>
        <taxon>Paenibacillus</taxon>
    </lineage>
</organism>
<dbReference type="CDD" id="cd09083">
    <property type="entry name" value="EEP-1"/>
    <property type="match status" value="1"/>
</dbReference>
<dbReference type="InterPro" id="IPR050410">
    <property type="entry name" value="CCR4/nocturin_mRNA_transcr"/>
</dbReference>
<dbReference type="RefSeq" id="WP_139602916.1">
    <property type="nucleotide sequence ID" value="NZ_VDCQ01000017.1"/>
</dbReference>
<gene>
    <name evidence="2" type="ORF">FE784_14475</name>
</gene>
<evidence type="ECO:0000313" key="3">
    <source>
        <dbReference type="Proteomes" id="UP000307943"/>
    </source>
</evidence>
<name>A0A5C4T953_9BACL</name>
<keyword evidence="3" id="KW-1185">Reference proteome</keyword>
<evidence type="ECO:0000313" key="2">
    <source>
        <dbReference type="EMBL" id="TNJ65623.1"/>
    </source>
</evidence>
<dbReference type="InterPro" id="IPR036691">
    <property type="entry name" value="Endo/exonu/phosph_ase_sf"/>
</dbReference>
<dbReference type="GO" id="GO:0004519">
    <property type="term" value="F:endonuclease activity"/>
    <property type="evidence" value="ECO:0007669"/>
    <property type="project" value="UniProtKB-KW"/>
</dbReference>
<keyword evidence="2" id="KW-0255">Endonuclease</keyword>
<keyword evidence="2" id="KW-0540">Nuclease</keyword>
<dbReference type="SUPFAM" id="SSF56219">
    <property type="entry name" value="DNase I-like"/>
    <property type="match status" value="1"/>
</dbReference>
<feature type="domain" description="Endonuclease/exonuclease/phosphatase" evidence="1">
    <location>
        <begin position="6"/>
        <end position="255"/>
    </location>
</feature>
<protein>
    <submittedName>
        <fullName evidence="2">Endonuclease/exonuclease/phosphatase family protein</fullName>
    </submittedName>
</protein>
<evidence type="ECO:0000259" key="1">
    <source>
        <dbReference type="Pfam" id="PF03372"/>
    </source>
</evidence>
<dbReference type="AlphaFoldDB" id="A0A5C4T953"/>
<dbReference type="InterPro" id="IPR005135">
    <property type="entry name" value="Endo/exonuclease/phosphatase"/>
</dbReference>
<proteinExistence type="predicted"/>
<dbReference type="OrthoDB" id="9793162at2"/>
<dbReference type="PANTHER" id="PTHR12121">
    <property type="entry name" value="CARBON CATABOLITE REPRESSOR PROTEIN 4"/>
    <property type="match status" value="1"/>
</dbReference>
<comment type="caution">
    <text evidence="2">The sequence shown here is derived from an EMBL/GenBank/DDBJ whole genome shotgun (WGS) entry which is preliminary data.</text>
</comment>
<dbReference type="EMBL" id="VDCQ01000017">
    <property type="protein sequence ID" value="TNJ65623.1"/>
    <property type="molecule type" value="Genomic_DNA"/>
</dbReference>
<dbReference type="Pfam" id="PF03372">
    <property type="entry name" value="Exo_endo_phos"/>
    <property type="match status" value="1"/>
</dbReference>
<dbReference type="GO" id="GO:0000175">
    <property type="term" value="F:3'-5'-RNA exonuclease activity"/>
    <property type="evidence" value="ECO:0007669"/>
    <property type="project" value="TreeGrafter"/>
</dbReference>
<dbReference type="PANTHER" id="PTHR12121:SF36">
    <property type="entry name" value="ENDONUCLEASE_EXONUCLEASE_PHOSPHATASE DOMAIN-CONTAINING PROTEIN"/>
    <property type="match status" value="1"/>
</dbReference>
<dbReference type="Proteomes" id="UP000307943">
    <property type="component" value="Unassembled WGS sequence"/>
</dbReference>
<keyword evidence="2" id="KW-0269">Exonuclease</keyword>
<keyword evidence="2" id="KW-0378">Hydrolase</keyword>